<sequence>MKALVWTNPREFQLQEVLMPVAETGEMVLKTQYAGICGSDLSGYLGENSLRKPPLIMGHEFTGEVVELGEGVAEFQQGDLVVVNPLISCGHCKMCKRGDQQNCSRRSIIGIHHPGAFAEYIKVPASACFPVRDALAGALVEPLACGIRAVEQAKVSLDDNVVVFGAGIIGLFSLKAASLRGAGQLILIDTNDERLERGKAFGATHTLNPKNVDVVEKVREITGGSVEKVIDAVGLPATRQQGIAMAESGGRVVFIGLHEDDTVIPGNVIVRKEIEIVGSFSYSDQNFAQGLSLIEKNAVVPDASWLHVRPLEEGKSSFDEQIDGSAQYPKIMLSV</sequence>
<dbReference type="PROSITE" id="PS00059">
    <property type="entry name" value="ADH_ZINC"/>
    <property type="match status" value="1"/>
</dbReference>
<reference evidence="7" key="1">
    <citation type="submission" date="2022-08" db="EMBL/GenBank/DDBJ databases">
        <title>Alicyclobacillus fastidiosus DSM 17978, complete genome.</title>
        <authorList>
            <person name="Wang Q."/>
            <person name="Cai R."/>
            <person name="Wang Z."/>
        </authorList>
    </citation>
    <scope>NUCLEOTIDE SEQUENCE</scope>
    <source>
        <strain evidence="7">DSM 17978</strain>
    </source>
</reference>
<comment type="cofactor">
    <cofactor evidence="4">
        <name>Zn(2+)</name>
        <dbReference type="ChEBI" id="CHEBI:29105"/>
    </cofactor>
</comment>
<dbReference type="InterPro" id="IPR013149">
    <property type="entry name" value="ADH-like_C"/>
</dbReference>
<comment type="similarity">
    <text evidence="4">Belongs to the zinc-containing alcohol dehydrogenase family.</text>
</comment>
<dbReference type="InterPro" id="IPR011032">
    <property type="entry name" value="GroES-like_sf"/>
</dbReference>
<dbReference type="PANTHER" id="PTHR43401:SF2">
    <property type="entry name" value="L-THREONINE 3-DEHYDROGENASE"/>
    <property type="match status" value="1"/>
</dbReference>
<evidence type="ECO:0000256" key="1">
    <source>
        <dbReference type="ARBA" id="ARBA00022723"/>
    </source>
</evidence>
<dbReference type="SUPFAM" id="SSF51735">
    <property type="entry name" value="NAD(P)-binding Rossmann-fold domains"/>
    <property type="match status" value="1"/>
</dbReference>
<dbReference type="Pfam" id="PF08240">
    <property type="entry name" value="ADH_N"/>
    <property type="match status" value="1"/>
</dbReference>
<dbReference type="EMBL" id="CP104067">
    <property type="protein sequence ID" value="WAH39847.1"/>
    <property type="molecule type" value="Genomic_DNA"/>
</dbReference>
<accession>A0ABY6ZBC8</accession>
<dbReference type="InterPro" id="IPR013154">
    <property type="entry name" value="ADH-like_N"/>
</dbReference>
<proteinExistence type="inferred from homology"/>
<dbReference type="Proteomes" id="UP001164761">
    <property type="component" value="Chromosome"/>
</dbReference>
<dbReference type="RefSeq" id="WP_268003745.1">
    <property type="nucleotide sequence ID" value="NZ_CP104067.1"/>
</dbReference>
<evidence type="ECO:0000256" key="4">
    <source>
        <dbReference type="RuleBase" id="RU361277"/>
    </source>
</evidence>
<keyword evidence="8" id="KW-1185">Reference proteome</keyword>
<dbReference type="Pfam" id="PF00107">
    <property type="entry name" value="ADH_zinc_N"/>
    <property type="match status" value="1"/>
</dbReference>
<feature type="domain" description="Alcohol dehydrogenase-like N-terminal" evidence="6">
    <location>
        <begin position="24"/>
        <end position="132"/>
    </location>
</feature>
<evidence type="ECO:0000313" key="7">
    <source>
        <dbReference type="EMBL" id="WAH39847.1"/>
    </source>
</evidence>
<keyword evidence="2 4" id="KW-0862">Zinc</keyword>
<dbReference type="InterPro" id="IPR050129">
    <property type="entry name" value="Zn_alcohol_dh"/>
</dbReference>
<evidence type="ECO:0000259" key="6">
    <source>
        <dbReference type="Pfam" id="PF08240"/>
    </source>
</evidence>
<evidence type="ECO:0000256" key="2">
    <source>
        <dbReference type="ARBA" id="ARBA00022833"/>
    </source>
</evidence>
<dbReference type="InterPro" id="IPR002328">
    <property type="entry name" value="ADH_Zn_CS"/>
</dbReference>
<dbReference type="CDD" id="cd08236">
    <property type="entry name" value="sugar_DH"/>
    <property type="match status" value="1"/>
</dbReference>
<gene>
    <name evidence="7" type="ORF">NZD89_15700</name>
</gene>
<dbReference type="Gene3D" id="3.90.180.10">
    <property type="entry name" value="Medium-chain alcohol dehydrogenases, catalytic domain"/>
    <property type="match status" value="1"/>
</dbReference>
<protein>
    <submittedName>
        <fullName evidence="7">Galactitol-1-phosphate 5-dehydrogenase</fullName>
    </submittedName>
</protein>
<feature type="domain" description="Alcohol dehydrogenase-like C-terminal" evidence="5">
    <location>
        <begin position="169"/>
        <end position="295"/>
    </location>
</feature>
<evidence type="ECO:0000256" key="3">
    <source>
        <dbReference type="ARBA" id="ARBA00023002"/>
    </source>
</evidence>
<keyword evidence="1 4" id="KW-0479">Metal-binding</keyword>
<dbReference type="Gene3D" id="3.40.50.720">
    <property type="entry name" value="NAD(P)-binding Rossmann-like Domain"/>
    <property type="match status" value="1"/>
</dbReference>
<keyword evidence="3" id="KW-0560">Oxidoreductase</keyword>
<dbReference type="PANTHER" id="PTHR43401">
    <property type="entry name" value="L-THREONINE 3-DEHYDROGENASE"/>
    <property type="match status" value="1"/>
</dbReference>
<evidence type="ECO:0000313" key="8">
    <source>
        <dbReference type="Proteomes" id="UP001164761"/>
    </source>
</evidence>
<dbReference type="InterPro" id="IPR036291">
    <property type="entry name" value="NAD(P)-bd_dom_sf"/>
</dbReference>
<evidence type="ECO:0000259" key="5">
    <source>
        <dbReference type="Pfam" id="PF00107"/>
    </source>
</evidence>
<dbReference type="SUPFAM" id="SSF50129">
    <property type="entry name" value="GroES-like"/>
    <property type="match status" value="1"/>
</dbReference>
<organism evidence="7 8">
    <name type="scientific">Alicyclobacillus fastidiosus</name>
    <dbReference type="NCBI Taxonomy" id="392011"/>
    <lineage>
        <taxon>Bacteria</taxon>
        <taxon>Bacillati</taxon>
        <taxon>Bacillota</taxon>
        <taxon>Bacilli</taxon>
        <taxon>Bacillales</taxon>
        <taxon>Alicyclobacillaceae</taxon>
        <taxon>Alicyclobacillus</taxon>
    </lineage>
</organism>
<name>A0ABY6ZBC8_9BACL</name>